<evidence type="ECO:0000313" key="4">
    <source>
        <dbReference type="Proteomes" id="UP000011116"/>
    </source>
</evidence>
<dbReference type="GO" id="GO:0140662">
    <property type="term" value="F:ATP-dependent protein folding chaperone"/>
    <property type="evidence" value="ECO:0007669"/>
    <property type="project" value="InterPro"/>
</dbReference>
<dbReference type="PANTHER" id="PTHR45639">
    <property type="entry name" value="HSC70CB, ISOFORM G-RELATED"/>
    <property type="match status" value="1"/>
</dbReference>
<reference evidence="4" key="1">
    <citation type="journal article" date="2012" name="Nature">
        <title>A physical, genetic and functional sequence assembly of the barley genome.</title>
        <authorList>
            <consortium name="The International Barley Genome Sequencing Consortium"/>
            <person name="Mayer K.F."/>
            <person name="Waugh R."/>
            <person name="Brown J.W."/>
            <person name="Schulman A."/>
            <person name="Langridge P."/>
            <person name="Platzer M."/>
            <person name="Fincher G.B."/>
            <person name="Muehlbauer G.J."/>
            <person name="Sato K."/>
            <person name="Close T.J."/>
            <person name="Wise R.P."/>
            <person name="Stein N."/>
        </authorList>
    </citation>
    <scope>NUCLEOTIDE SEQUENCE [LARGE SCALE GENOMIC DNA]</scope>
    <source>
        <strain evidence="4">cv. Morex</strain>
    </source>
</reference>
<dbReference type="SUPFAM" id="SSF53067">
    <property type="entry name" value="Actin-like ATPase domain"/>
    <property type="match status" value="2"/>
</dbReference>
<dbReference type="EnsemblPlants" id="HORVU.MOREX.r3.4HG0411900.1">
    <property type="protein sequence ID" value="HORVU.MOREX.r3.4HG0411900.1"/>
    <property type="gene ID" value="HORVU.MOREX.r3.4HG0411900"/>
</dbReference>
<name>A0A8I6XQF7_HORVV</name>
<protein>
    <submittedName>
        <fullName evidence="3">Uncharacterized protein</fullName>
    </submittedName>
</protein>
<keyword evidence="1" id="KW-0547">Nucleotide-binding</keyword>
<keyword evidence="2" id="KW-0067">ATP-binding</keyword>
<dbReference type="PANTHER" id="PTHR45639:SF34">
    <property type="entry name" value="CHAPERONE PROTEIN DNAK"/>
    <property type="match status" value="1"/>
</dbReference>
<dbReference type="Gene3D" id="3.30.420.40">
    <property type="match status" value="2"/>
</dbReference>
<dbReference type="PRINTS" id="PR00301">
    <property type="entry name" value="HEATSHOCK70"/>
</dbReference>
<reference evidence="3" key="2">
    <citation type="submission" date="2020-10" db="EMBL/GenBank/DDBJ databases">
        <authorList>
            <person name="Scholz U."/>
            <person name="Mascher M."/>
            <person name="Fiebig A."/>
        </authorList>
    </citation>
    <scope>NUCLEOTIDE SEQUENCE [LARGE SCALE GENOMIC DNA]</scope>
    <source>
        <strain evidence="3">cv. Morex</strain>
    </source>
</reference>
<dbReference type="Pfam" id="PF00012">
    <property type="entry name" value="HSP70"/>
    <property type="match status" value="1"/>
</dbReference>
<evidence type="ECO:0000256" key="1">
    <source>
        <dbReference type="ARBA" id="ARBA00022741"/>
    </source>
</evidence>
<dbReference type="Gene3D" id="3.90.640.10">
    <property type="entry name" value="Actin, Chain A, domain 4"/>
    <property type="match status" value="1"/>
</dbReference>
<dbReference type="Gramene" id="HORVU.MOREX.r3.4HG0411900.1">
    <property type="protein sequence ID" value="HORVU.MOREX.r3.4HG0411900.1"/>
    <property type="gene ID" value="HORVU.MOREX.r3.4HG0411900"/>
</dbReference>
<dbReference type="Proteomes" id="UP000011116">
    <property type="component" value="Chromosome 4H"/>
</dbReference>
<dbReference type="SMR" id="A0A8I6XQF7"/>
<evidence type="ECO:0000256" key="2">
    <source>
        <dbReference type="ARBA" id="ARBA00022840"/>
    </source>
</evidence>
<dbReference type="InterPro" id="IPR013126">
    <property type="entry name" value="Hsp_70_fam"/>
</dbReference>
<dbReference type="FunFam" id="3.90.640.10:FF:000030">
    <property type="entry name" value="Heat shock protein HSP70"/>
    <property type="match status" value="1"/>
</dbReference>
<keyword evidence="4" id="KW-1185">Reference proteome</keyword>
<sequence>MLLYNGRRAQNTPIEKQRSTTPMAATRPLLYLGVLLLFLAMAASGAAAFGLPRGVSPAHCANEFLQYHGISQHEKTAIHLGNTKSCIAGYGGRLDPYTAYQFCIPSWVAFTDNGTLVGEAAMSHAAVSPGTAVSGFKRLLGIRIYNEMVKRDAELVPYQFTEQLGRCGIQMETEEGQTMNFLPERVAGILIAELKKMAEARLGREIESALVTVPGHLNDAQRSWVRREAARLHGGLGVAKVVDEQVAAAAAYRLHEKRGDDKVVLVFHLGGRTSHATKFRFKDGTGHLLEERHDAYLGGDDFTGRVVDYFVELIKEKHHRDIRGDEAALRKLRADCETAKKLLSDREGILMNIGSVLGEGADVYEELTRAKFEELNHDLMERAMEIVETVVMGGAPTSVAQSRKDAIDEVILVGGSVRIPMVGQLLEDYFDGRGLIRDEDAVIRGAALLSRPESARYVDECYNGGVSGPLWLAK</sequence>
<dbReference type="InterPro" id="IPR043129">
    <property type="entry name" value="ATPase_NBD"/>
</dbReference>
<dbReference type="AlphaFoldDB" id="A0A8I6XQF7"/>
<proteinExistence type="predicted"/>
<evidence type="ECO:0000313" key="3">
    <source>
        <dbReference type="EnsemblPlants" id="HORVU.MOREX.r3.4HG0411900.1"/>
    </source>
</evidence>
<reference evidence="3" key="3">
    <citation type="submission" date="2022-01" db="UniProtKB">
        <authorList>
            <consortium name="EnsemblPlants"/>
        </authorList>
    </citation>
    <scope>IDENTIFICATION</scope>
    <source>
        <strain evidence="3">subsp. vulgare</strain>
    </source>
</reference>
<organism evidence="3 4">
    <name type="scientific">Hordeum vulgare subsp. vulgare</name>
    <name type="common">Domesticated barley</name>
    <dbReference type="NCBI Taxonomy" id="112509"/>
    <lineage>
        <taxon>Eukaryota</taxon>
        <taxon>Viridiplantae</taxon>
        <taxon>Streptophyta</taxon>
        <taxon>Embryophyta</taxon>
        <taxon>Tracheophyta</taxon>
        <taxon>Spermatophyta</taxon>
        <taxon>Magnoliopsida</taxon>
        <taxon>Liliopsida</taxon>
        <taxon>Poales</taxon>
        <taxon>Poaceae</taxon>
        <taxon>BOP clade</taxon>
        <taxon>Pooideae</taxon>
        <taxon>Triticodae</taxon>
        <taxon>Triticeae</taxon>
        <taxon>Hordeinae</taxon>
        <taxon>Hordeum</taxon>
    </lineage>
</organism>
<dbReference type="GO" id="GO:0005524">
    <property type="term" value="F:ATP binding"/>
    <property type="evidence" value="ECO:0007669"/>
    <property type="project" value="UniProtKB-KW"/>
</dbReference>
<dbReference type="GO" id="GO:0034663">
    <property type="term" value="C:endoplasmic reticulum chaperone complex"/>
    <property type="evidence" value="ECO:0000318"/>
    <property type="project" value="GO_Central"/>
</dbReference>
<dbReference type="GO" id="GO:0000774">
    <property type="term" value="F:adenyl-nucleotide exchange factor activity"/>
    <property type="evidence" value="ECO:0000318"/>
    <property type="project" value="GO_Central"/>
</dbReference>
<gene>
    <name evidence="3" type="primary">LOC123447383</name>
</gene>
<accession>A0A8I6XQF7</accession>